<keyword evidence="2" id="KW-0597">Phosphoprotein</keyword>
<dbReference type="GO" id="GO:0010997">
    <property type="term" value="F:anaphase-promoting complex binding"/>
    <property type="evidence" value="ECO:0007669"/>
    <property type="project" value="TreeGrafter"/>
</dbReference>
<reference evidence="5" key="2">
    <citation type="submission" date="2022-06" db="UniProtKB">
        <authorList>
            <consortium name="EnsemblMetazoa"/>
        </authorList>
    </citation>
    <scope>IDENTIFICATION</scope>
</reference>
<evidence type="ECO:0000313" key="6">
    <source>
        <dbReference type="Proteomes" id="UP000007819"/>
    </source>
</evidence>
<feature type="region of interest" description="Disordered" evidence="4">
    <location>
        <begin position="83"/>
        <end position="103"/>
    </location>
</feature>
<feature type="compositionally biased region" description="Acidic residues" evidence="4">
    <location>
        <begin position="149"/>
        <end position="168"/>
    </location>
</feature>
<dbReference type="RefSeq" id="XP_008186596.1">
    <property type="nucleotide sequence ID" value="XM_008188374.3"/>
</dbReference>
<keyword evidence="3" id="KW-0539">Nucleus</keyword>
<dbReference type="Proteomes" id="UP000007819">
    <property type="component" value="Chromosome X"/>
</dbReference>
<feature type="region of interest" description="Disordered" evidence="4">
    <location>
        <begin position="484"/>
        <end position="513"/>
    </location>
</feature>
<dbReference type="GO" id="GO:0007095">
    <property type="term" value="P:mitotic G2 DNA damage checkpoint signaling"/>
    <property type="evidence" value="ECO:0007669"/>
    <property type="project" value="TreeGrafter"/>
</dbReference>
<keyword evidence="6" id="KW-1185">Reference proteome</keyword>
<evidence type="ECO:0000256" key="2">
    <source>
        <dbReference type="ARBA" id="ARBA00022553"/>
    </source>
</evidence>
<dbReference type="AlphaFoldDB" id="A0A8R2FCN8"/>
<evidence type="ECO:0000256" key="1">
    <source>
        <dbReference type="ARBA" id="ARBA00004123"/>
    </source>
</evidence>
<reference evidence="6" key="1">
    <citation type="submission" date="2010-06" db="EMBL/GenBank/DDBJ databases">
        <authorList>
            <person name="Jiang H."/>
            <person name="Abraham K."/>
            <person name="Ali S."/>
            <person name="Alsbrooks S.L."/>
            <person name="Anim B.N."/>
            <person name="Anosike U.S."/>
            <person name="Attaway T."/>
            <person name="Bandaranaike D.P."/>
            <person name="Battles P.K."/>
            <person name="Bell S.N."/>
            <person name="Bell A.V."/>
            <person name="Beltran B."/>
            <person name="Bickham C."/>
            <person name="Bustamante Y."/>
            <person name="Caleb T."/>
            <person name="Canada A."/>
            <person name="Cardenas V."/>
            <person name="Carter K."/>
            <person name="Chacko J."/>
            <person name="Chandrabose M.N."/>
            <person name="Chavez D."/>
            <person name="Chavez A."/>
            <person name="Chen L."/>
            <person name="Chu H.-S."/>
            <person name="Claassen K.J."/>
            <person name="Cockrell R."/>
            <person name="Collins M."/>
            <person name="Cooper J.A."/>
            <person name="Cree A."/>
            <person name="Curry S.M."/>
            <person name="Da Y."/>
            <person name="Dao M.D."/>
            <person name="Das B."/>
            <person name="Davila M.-L."/>
            <person name="Davy-Carroll L."/>
            <person name="Denson S."/>
            <person name="Dinh H."/>
            <person name="Ebong V.E."/>
            <person name="Edwards J.R."/>
            <person name="Egan A."/>
            <person name="El-Daye J."/>
            <person name="Escobedo L."/>
            <person name="Fernandez S."/>
            <person name="Fernando P.R."/>
            <person name="Flagg N."/>
            <person name="Forbes L.D."/>
            <person name="Fowler R.G."/>
            <person name="Fu Q."/>
            <person name="Gabisi R.A."/>
            <person name="Ganer J."/>
            <person name="Garbino Pronczuk A."/>
            <person name="Garcia R.M."/>
            <person name="Garner T."/>
            <person name="Garrett T.E."/>
            <person name="Gonzalez D.A."/>
            <person name="Hamid H."/>
            <person name="Hawkins E.S."/>
            <person name="Hirani K."/>
            <person name="Hogues M.E."/>
            <person name="Hollins B."/>
            <person name="Hsiao C.-H."/>
            <person name="Jabil R."/>
            <person name="James M.L."/>
            <person name="Jhangiani S.N."/>
            <person name="Johnson B."/>
            <person name="Johnson Q."/>
            <person name="Joshi V."/>
            <person name="Kalu J.B."/>
            <person name="Kam C."/>
            <person name="Kashfia A."/>
            <person name="Keebler J."/>
            <person name="Kisamo H."/>
            <person name="Kovar C.L."/>
            <person name="Lago L.A."/>
            <person name="Lai C.-Y."/>
            <person name="Laidlaw J."/>
            <person name="Lara F."/>
            <person name="Le T.-K."/>
            <person name="Lee S.L."/>
            <person name="Legall F.H."/>
            <person name="Lemon S.J."/>
            <person name="Lewis L.R."/>
            <person name="Li B."/>
            <person name="Liu Y."/>
            <person name="Liu Y.-S."/>
            <person name="Lopez J."/>
            <person name="Lozado R.J."/>
            <person name="Lu J."/>
            <person name="Madu R.C."/>
            <person name="Maheshwari M."/>
            <person name="Maheshwari R."/>
            <person name="Malloy K."/>
            <person name="Martinez E."/>
            <person name="Mathew T."/>
            <person name="Mercado I.C."/>
            <person name="Mercado C."/>
            <person name="Meyer B."/>
            <person name="Montgomery K."/>
            <person name="Morgan M.B."/>
            <person name="Munidasa M."/>
            <person name="Nazareth L.V."/>
            <person name="Nelson J."/>
            <person name="Ng B.M."/>
            <person name="Nguyen N.B."/>
            <person name="Nguyen P.Q."/>
            <person name="Nguyen T."/>
            <person name="Obregon M."/>
            <person name="Okwuonu G.O."/>
            <person name="Onwere C.G."/>
            <person name="Orozco G."/>
            <person name="Parra A."/>
            <person name="Patel S."/>
            <person name="Patil S."/>
            <person name="Perez A."/>
            <person name="Perez Y."/>
            <person name="Pham C."/>
            <person name="Primus E.L."/>
            <person name="Pu L.-L."/>
            <person name="Puazo M."/>
            <person name="Qin X."/>
            <person name="Quiroz J.B."/>
            <person name="Reese J."/>
            <person name="Richards S."/>
            <person name="Rives C.M."/>
            <person name="Robberts R."/>
            <person name="Ruiz S.J."/>
            <person name="Ruiz M.J."/>
            <person name="Santibanez J."/>
            <person name="Schneider B.W."/>
            <person name="Sisson I."/>
            <person name="Smith M."/>
            <person name="Sodergren E."/>
            <person name="Song X.-Z."/>
            <person name="Song B.B."/>
            <person name="Summersgill H."/>
            <person name="Thelus R."/>
            <person name="Thornton R.D."/>
            <person name="Trejos Z.Y."/>
            <person name="Usmani K."/>
            <person name="Vattathil S."/>
            <person name="Villasana D."/>
            <person name="Walker D.L."/>
            <person name="Wang S."/>
            <person name="Wang K."/>
            <person name="White C.S."/>
            <person name="Williams A.C."/>
            <person name="Williamson J."/>
            <person name="Wilson K."/>
            <person name="Woghiren I.O."/>
            <person name="Woodworth J.R."/>
            <person name="Worley K.C."/>
            <person name="Wright R.A."/>
            <person name="Wu W."/>
            <person name="Young L."/>
            <person name="Zhang L."/>
            <person name="Zhang J."/>
            <person name="Zhu Y."/>
            <person name="Muzny D.M."/>
            <person name="Weinstock G."/>
            <person name="Gibbs R.A."/>
        </authorList>
    </citation>
    <scope>NUCLEOTIDE SEQUENCE [LARGE SCALE GENOMIC DNA]</scope>
    <source>
        <strain evidence="6">LSR1</strain>
    </source>
</reference>
<evidence type="ECO:0000256" key="4">
    <source>
        <dbReference type="SAM" id="MobiDB-lite"/>
    </source>
</evidence>
<feature type="region of interest" description="Disordered" evidence="4">
    <location>
        <begin position="145"/>
        <end position="239"/>
    </location>
</feature>
<sequence length="837" mass="95599">MKSSNNSKTNIDDISRETQRLISDSHVRLPYHKPKQKSLKDFLNRQKQSTEYHVSITGSKKLLQKAWELIESKEQTVEKFYNEESVQEENNEEVALDNSNTQAEKNFSLNDKNYDKEITLNENHNNSLSEFNDDEENYDTNSIIASELSSEDEAIDDDEDEEIDDDEDNCRQGKSLCPEEPLTEDETEKDTEDKLKRNIVKTFIDDEAESSELDCSSDDEDNRSNNFNNESGDEEDCDIEFSKNKKRRLVLLSESSDDDMDTRDENHSNTEIKLIPNLSPLFNDSEAIASTQQLMGFCSGQFQSQQLDAKEDDSQQVDNFEDNFDSEVTQNDTDSITNEDDADDNVSLKLVSAKDFFVDEVTQNDADSITNEVDANDDVSLKLVSAKDFFDDEVSQNDADSITNSLKLVSAKDYFNDEVTQNDADSITNEDDDVSLKLVSAKNYFNDEVTQNDADSITNEDDADDDNASLKLVSAKDFFDDEAELSESDWSSDDEDRLVGLNDKLEEEEGDKDKLDENIVKDGLDKIYMRQLLDDDKQQVTALKEMLLEDGELYSESNRKRKFQWDDADQNDVSLKRPLFSDNEDDNEDDVLSDDDKTEQWRHERFKRESYLSEKNKYSDEEESDEESNNILQTSVSVVKKTHVVKYENGKSKLISKTSDSEKKNESTEINETDETDPNSQILSTNSIDTIKTNKITTNDFADLQLVNTITSKHNKCIKGSFMKRTGDKLTNTLLFVNKKTTNNDGPNSKKYEEKREMKSLSTITATATSNPFAYLLRNDKKNEVGVDLMKIEKTDNTINVSKTSICVKTTSQLHQEKILQTAKLNKLTNSILKQFE</sequence>
<accession>A0A8R2FCN8</accession>
<dbReference type="OrthoDB" id="5859781at2759"/>
<dbReference type="PANTHER" id="PTHR14396:SF10">
    <property type="entry name" value="CLASPIN"/>
    <property type="match status" value="1"/>
</dbReference>
<feature type="compositionally biased region" description="Acidic residues" evidence="4">
    <location>
        <begin position="484"/>
        <end position="496"/>
    </location>
</feature>
<dbReference type="PANTHER" id="PTHR14396">
    <property type="entry name" value="CLASPIN"/>
    <property type="match status" value="1"/>
</dbReference>
<evidence type="ECO:0008006" key="7">
    <source>
        <dbReference type="Google" id="ProtNLM"/>
    </source>
</evidence>
<proteinExistence type="predicted"/>
<feature type="compositionally biased region" description="Acidic residues" evidence="4">
    <location>
        <begin position="181"/>
        <end position="190"/>
    </location>
</feature>
<dbReference type="GeneID" id="100568935"/>
<protein>
    <recommendedName>
        <fullName evidence="7">Claspin</fullName>
    </recommendedName>
</protein>
<feature type="compositionally biased region" description="Acidic residues" evidence="4">
    <location>
        <begin position="85"/>
        <end position="95"/>
    </location>
</feature>
<dbReference type="GO" id="GO:0005634">
    <property type="term" value="C:nucleus"/>
    <property type="evidence" value="ECO:0007669"/>
    <property type="project" value="UniProtKB-SubCell"/>
</dbReference>
<name>A0A8R2FCN8_ACYPI</name>
<evidence type="ECO:0000313" key="5">
    <source>
        <dbReference type="EnsemblMetazoa" id="XP_008186596.1"/>
    </source>
</evidence>
<evidence type="ECO:0000256" key="3">
    <source>
        <dbReference type="ARBA" id="ARBA00023242"/>
    </source>
</evidence>
<organism evidence="5 6">
    <name type="scientific">Acyrthosiphon pisum</name>
    <name type="common">Pea aphid</name>
    <dbReference type="NCBI Taxonomy" id="7029"/>
    <lineage>
        <taxon>Eukaryota</taxon>
        <taxon>Metazoa</taxon>
        <taxon>Ecdysozoa</taxon>
        <taxon>Arthropoda</taxon>
        <taxon>Hexapoda</taxon>
        <taxon>Insecta</taxon>
        <taxon>Pterygota</taxon>
        <taxon>Neoptera</taxon>
        <taxon>Paraneoptera</taxon>
        <taxon>Hemiptera</taxon>
        <taxon>Sternorrhyncha</taxon>
        <taxon>Aphidomorpha</taxon>
        <taxon>Aphidoidea</taxon>
        <taxon>Aphididae</taxon>
        <taxon>Macrosiphini</taxon>
        <taxon>Acyrthosiphon</taxon>
    </lineage>
</organism>
<dbReference type="EnsemblMetazoa" id="XM_008188374.3">
    <property type="protein sequence ID" value="XP_008186596.1"/>
    <property type="gene ID" value="LOC100568935"/>
</dbReference>
<feature type="compositionally biased region" description="Acidic residues" evidence="4">
    <location>
        <begin position="205"/>
        <end position="221"/>
    </location>
</feature>
<dbReference type="KEGG" id="api:100568935"/>
<feature type="region of interest" description="Disordered" evidence="4">
    <location>
        <begin position="655"/>
        <end position="682"/>
    </location>
</feature>
<comment type="subcellular location">
    <subcellularLocation>
        <location evidence="1">Nucleus</location>
    </subcellularLocation>
</comment>
<dbReference type="InterPro" id="IPR024146">
    <property type="entry name" value="Claspin"/>
</dbReference>
<feature type="region of interest" description="Disordered" evidence="4">
    <location>
        <begin position="574"/>
        <end position="600"/>
    </location>
</feature>
<feature type="compositionally biased region" description="Acidic residues" evidence="4">
    <location>
        <begin position="582"/>
        <end position="593"/>
    </location>
</feature>
<dbReference type="GO" id="GO:0033314">
    <property type="term" value="P:mitotic DNA replication checkpoint signaling"/>
    <property type="evidence" value="ECO:0007669"/>
    <property type="project" value="TreeGrafter"/>
</dbReference>